<feature type="domain" description="Carrier" evidence="6">
    <location>
        <begin position="2"/>
        <end position="76"/>
    </location>
</feature>
<dbReference type="GO" id="GO:0016020">
    <property type="term" value="C:membrane"/>
    <property type="evidence" value="ECO:0007669"/>
    <property type="project" value="GOC"/>
</dbReference>
<protein>
    <recommendedName>
        <fullName evidence="3 4">Acyl carrier protein</fullName>
        <shortName evidence="3">ACP</shortName>
    </recommendedName>
</protein>
<evidence type="ECO:0000256" key="1">
    <source>
        <dbReference type="ARBA" id="ARBA00022450"/>
    </source>
</evidence>
<evidence type="ECO:0000313" key="7">
    <source>
        <dbReference type="EMBL" id="GEP60041.1"/>
    </source>
</evidence>
<keyword evidence="3" id="KW-0276">Fatty acid metabolism</keyword>
<dbReference type="InterPro" id="IPR009081">
    <property type="entry name" value="PP-bd_ACP"/>
</dbReference>
<evidence type="ECO:0000256" key="4">
    <source>
        <dbReference type="NCBIfam" id="TIGR00517"/>
    </source>
</evidence>
<keyword evidence="3" id="KW-0275">Fatty acid biosynthesis</keyword>
<keyword evidence="2 3" id="KW-0597">Phosphoprotein</keyword>
<reference evidence="7 8" key="1">
    <citation type="submission" date="2019-07" db="EMBL/GenBank/DDBJ databases">
        <title>Whole genome shotgun sequence of Reyranella soli NBRC 108950.</title>
        <authorList>
            <person name="Hosoyama A."/>
            <person name="Uohara A."/>
            <person name="Ohji S."/>
            <person name="Ichikawa N."/>
        </authorList>
    </citation>
    <scope>NUCLEOTIDE SEQUENCE [LARGE SCALE GENOMIC DNA]</scope>
    <source>
        <strain evidence="7 8">NBRC 108950</strain>
    </source>
</reference>
<comment type="function">
    <text evidence="3 5">Carrier of the growing fatty acid chain in fatty acid biosynthesis.</text>
</comment>
<evidence type="ECO:0000259" key="6">
    <source>
        <dbReference type="PROSITE" id="PS50075"/>
    </source>
</evidence>
<dbReference type="UniPathway" id="UPA00094"/>
<dbReference type="NCBIfam" id="NF002150">
    <property type="entry name" value="PRK00982.1-4"/>
    <property type="match status" value="1"/>
</dbReference>
<dbReference type="InterPro" id="IPR003231">
    <property type="entry name" value="ACP"/>
</dbReference>
<dbReference type="InterPro" id="IPR036736">
    <property type="entry name" value="ACP-like_sf"/>
</dbReference>
<keyword evidence="3" id="KW-0444">Lipid biosynthesis</keyword>
<dbReference type="PANTHER" id="PTHR20863:SF76">
    <property type="entry name" value="CARRIER DOMAIN-CONTAINING PROTEIN"/>
    <property type="match status" value="1"/>
</dbReference>
<dbReference type="GO" id="GO:0000035">
    <property type="term" value="F:acyl binding"/>
    <property type="evidence" value="ECO:0007669"/>
    <property type="project" value="TreeGrafter"/>
</dbReference>
<dbReference type="Pfam" id="PF00550">
    <property type="entry name" value="PP-binding"/>
    <property type="match status" value="1"/>
</dbReference>
<comment type="similarity">
    <text evidence="3">Belongs to the acyl carrier protein (ACP) family.</text>
</comment>
<proteinExistence type="inferred from homology"/>
<dbReference type="PANTHER" id="PTHR20863">
    <property type="entry name" value="ACYL CARRIER PROTEIN"/>
    <property type="match status" value="1"/>
</dbReference>
<dbReference type="NCBIfam" id="TIGR00517">
    <property type="entry name" value="acyl_carrier"/>
    <property type="match status" value="1"/>
</dbReference>
<dbReference type="GO" id="GO:0009245">
    <property type="term" value="P:lipid A biosynthetic process"/>
    <property type="evidence" value="ECO:0007669"/>
    <property type="project" value="TreeGrafter"/>
</dbReference>
<sequence length="108" mass="11567">MSDIGSQVREILAFHLGIDGSQLSDDTRFQDLGADSLDVVEIVMSCEERFSVEIPNREATSLATVGDAMRCVEAQLAAVAAAQLAAEKFSAARPASRTRRLRAALTAK</sequence>
<keyword evidence="1 3" id="KW-0596">Phosphopantetheine</keyword>
<evidence type="ECO:0000256" key="5">
    <source>
        <dbReference type="RuleBase" id="RU003545"/>
    </source>
</evidence>
<dbReference type="NCBIfam" id="NF002148">
    <property type="entry name" value="PRK00982.1-2"/>
    <property type="match status" value="1"/>
</dbReference>
<dbReference type="InterPro" id="IPR020806">
    <property type="entry name" value="PKS_PP-bd"/>
</dbReference>
<dbReference type="SUPFAM" id="SSF47336">
    <property type="entry name" value="ACP-like"/>
    <property type="match status" value="1"/>
</dbReference>
<dbReference type="Proteomes" id="UP000321058">
    <property type="component" value="Unassembled WGS sequence"/>
</dbReference>
<comment type="caution">
    <text evidence="7">The sequence shown here is derived from an EMBL/GenBank/DDBJ whole genome shotgun (WGS) entry which is preliminary data.</text>
</comment>
<dbReference type="AlphaFoldDB" id="A0A512NM64"/>
<dbReference type="GO" id="GO:0000036">
    <property type="term" value="F:acyl carrier activity"/>
    <property type="evidence" value="ECO:0007669"/>
    <property type="project" value="UniProtKB-UniRule"/>
</dbReference>
<name>A0A512NM64_9HYPH</name>
<accession>A0A512NM64</accession>
<dbReference type="HAMAP" id="MF_01217">
    <property type="entry name" value="Acyl_carrier"/>
    <property type="match status" value="1"/>
</dbReference>
<keyword evidence="3" id="KW-0963">Cytoplasm</keyword>
<dbReference type="GO" id="GO:0031177">
    <property type="term" value="F:phosphopantetheine binding"/>
    <property type="evidence" value="ECO:0007669"/>
    <property type="project" value="InterPro"/>
</dbReference>
<feature type="modified residue" description="O-(pantetheine 4'-phosphoryl)serine" evidence="3">
    <location>
        <position position="36"/>
    </location>
</feature>
<dbReference type="OrthoDB" id="9806381at2"/>
<organism evidence="7 8">
    <name type="scientific">Reyranella soli</name>
    <dbReference type="NCBI Taxonomy" id="1230389"/>
    <lineage>
        <taxon>Bacteria</taxon>
        <taxon>Pseudomonadati</taxon>
        <taxon>Pseudomonadota</taxon>
        <taxon>Alphaproteobacteria</taxon>
        <taxon>Hyphomicrobiales</taxon>
        <taxon>Reyranellaceae</taxon>
        <taxon>Reyranella</taxon>
    </lineage>
</organism>
<evidence type="ECO:0000256" key="2">
    <source>
        <dbReference type="ARBA" id="ARBA00022553"/>
    </source>
</evidence>
<dbReference type="PROSITE" id="PS50075">
    <property type="entry name" value="CARRIER"/>
    <property type="match status" value="1"/>
</dbReference>
<comment type="subcellular location">
    <subcellularLocation>
        <location evidence="3">Cytoplasm</location>
    </subcellularLocation>
</comment>
<comment type="pathway">
    <text evidence="3 5">Lipid metabolism; fatty acid biosynthesis.</text>
</comment>
<evidence type="ECO:0000313" key="8">
    <source>
        <dbReference type="Proteomes" id="UP000321058"/>
    </source>
</evidence>
<dbReference type="GO" id="GO:0005829">
    <property type="term" value="C:cytosol"/>
    <property type="evidence" value="ECO:0007669"/>
    <property type="project" value="TreeGrafter"/>
</dbReference>
<comment type="PTM">
    <text evidence="3">4'-phosphopantetheine is transferred from CoA to a specific serine of apo-ACP by AcpS. This modification is essential for activity because fatty acids are bound in thioester linkage to the sulfhydryl of the prosthetic group.</text>
</comment>
<keyword evidence="8" id="KW-1185">Reference proteome</keyword>
<dbReference type="SMART" id="SM00823">
    <property type="entry name" value="PKS_PP"/>
    <property type="match status" value="1"/>
</dbReference>
<dbReference type="EMBL" id="BKAJ01000148">
    <property type="protein sequence ID" value="GEP60041.1"/>
    <property type="molecule type" value="Genomic_DNA"/>
</dbReference>
<comment type="PTM">
    <text evidence="5">4'-phosphopantetheine is transferred from CoA to a specific serine of apo-ACP by acpS.</text>
</comment>
<evidence type="ECO:0000256" key="3">
    <source>
        <dbReference type="HAMAP-Rule" id="MF_01217"/>
    </source>
</evidence>
<dbReference type="RefSeq" id="WP_147155412.1">
    <property type="nucleotide sequence ID" value="NZ_BKAJ01000148.1"/>
</dbReference>
<keyword evidence="3" id="KW-0443">Lipid metabolism</keyword>
<gene>
    <name evidence="3" type="primary">acpP</name>
    <name evidence="7" type="ORF">RSO01_72070</name>
</gene>
<dbReference type="Gene3D" id="1.10.1200.10">
    <property type="entry name" value="ACP-like"/>
    <property type="match status" value="1"/>
</dbReference>